<dbReference type="InterPro" id="IPR013246">
    <property type="entry name" value="SAGA_su_Sgf11"/>
</dbReference>
<feature type="compositionally biased region" description="Low complexity" evidence="11">
    <location>
        <begin position="89"/>
        <end position="100"/>
    </location>
</feature>
<proteinExistence type="inferred from homology"/>
<evidence type="ECO:0000256" key="9">
    <source>
        <dbReference type="ARBA" id="ARBA00023242"/>
    </source>
</evidence>
<feature type="compositionally biased region" description="Polar residues" evidence="11">
    <location>
        <begin position="101"/>
        <end position="117"/>
    </location>
</feature>
<evidence type="ECO:0000256" key="11">
    <source>
        <dbReference type="SAM" id="MobiDB-lite"/>
    </source>
</evidence>
<dbReference type="GO" id="GO:0006357">
    <property type="term" value="P:regulation of transcription by RNA polymerase II"/>
    <property type="evidence" value="ECO:0007669"/>
    <property type="project" value="TreeGrafter"/>
</dbReference>
<keyword evidence="9" id="KW-0539">Nucleus</keyword>
<dbReference type="GO" id="GO:0006325">
    <property type="term" value="P:chromatin organization"/>
    <property type="evidence" value="ECO:0007669"/>
    <property type="project" value="UniProtKB-KW"/>
</dbReference>
<dbReference type="Proteomes" id="UP000284842">
    <property type="component" value="Unassembled WGS sequence"/>
</dbReference>
<protein>
    <recommendedName>
        <fullName evidence="10">SAGA-associated factor 11</fullName>
    </recommendedName>
</protein>
<dbReference type="PANTHER" id="PTHR46367:SF1">
    <property type="entry name" value="ATAXIN-7-LIKE PROTEIN 3"/>
    <property type="match status" value="1"/>
</dbReference>
<accession>A0A409YXE0</accession>
<dbReference type="GO" id="GO:0008270">
    <property type="term" value="F:zinc ion binding"/>
    <property type="evidence" value="ECO:0007669"/>
    <property type="project" value="UniProtKB-KW"/>
</dbReference>
<evidence type="ECO:0000313" key="12">
    <source>
        <dbReference type="EMBL" id="PPR07672.1"/>
    </source>
</evidence>
<dbReference type="GO" id="GO:0000124">
    <property type="term" value="C:SAGA complex"/>
    <property type="evidence" value="ECO:0007669"/>
    <property type="project" value="TreeGrafter"/>
</dbReference>
<dbReference type="PANTHER" id="PTHR46367">
    <property type="entry name" value="ATAXIN-7-LIKE PROTEIN 3"/>
    <property type="match status" value="1"/>
</dbReference>
<comment type="subcellular location">
    <subcellularLocation>
        <location evidence="1 10">Nucleus</location>
    </subcellularLocation>
</comment>
<feature type="region of interest" description="Disordered" evidence="11">
    <location>
        <begin position="159"/>
        <end position="356"/>
    </location>
</feature>
<keyword evidence="13" id="KW-1185">Reference proteome</keyword>
<keyword evidence="4" id="KW-0862">Zinc</keyword>
<evidence type="ECO:0000256" key="7">
    <source>
        <dbReference type="ARBA" id="ARBA00023159"/>
    </source>
</evidence>
<keyword evidence="8" id="KW-0804">Transcription</keyword>
<keyword evidence="3" id="KW-0863">Zinc-finger</keyword>
<feature type="compositionally biased region" description="Low complexity" evidence="11">
    <location>
        <begin position="244"/>
        <end position="257"/>
    </location>
</feature>
<dbReference type="Gene3D" id="3.30.160.60">
    <property type="entry name" value="Classic Zinc Finger"/>
    <property type="match status" value="1"/>
</dbReference>
<feature type="compositionally biased region" description="Polar residues" evidence="11">
    <location>
        <begin position="263"/>
        <end position="278"/>
    </location>
</feature>
<dbReference type="GO" id="GO:0003713">
    <property type="term" value="F:transcription coactivator activity"/>
    <property type="evidence" value="ECO:0007669"/>
    <property type="project" value="TreeGrafter"/>
</dbReference>
<dbReference type="InterPro" id="IPR051078">
    <property type="entry name" value="SGF11"/>
</dbReference>
<evidence type="ECO:0000256" key="10">
    <source>
        <dbReference type="RuleBase" id="RU261113"/>
    </source>
</evidence>
<feature type="compositionally biased region" description="Polar residues" evidence="11">
    <location>
        <begin position="287"/>
        <end position="300"/>
    </location>
</feature>
<dbReference type="STRING" id="181874.A0A409YXE0"/>
<evidence type="ECO:0000256" key="8">
    <source>
        <dbReference type="ARBA" id="ARBA00023163"/>
    </source>
</evidence>
<comment type="similarity">
    <text evidence="10">Belongs to the SGF11 family.</text>
</comment>
<evidence type="ECO:0000256" key="2">
    <source>
        <dbReference type="ARBA" id="ARBA00022723"/>
    </source>
</evidence>
<feature type="compositionally biased region" description="Basic and acidic residues" evidence="11">
    <location>
        <begin position="184"/>
        <end position="201"/>
    </location>
</feature>
<keyword evidence="2" id="KW-0479">Metal-binding</keyword>
<evidence type="ECO:0000256" key="5">
    <source>
        <dbReference type="ARBA" id="ARBA00022853"/>
    </source>
</evidence>
<evidence type="ECO:0000256" key="4">
    <source>
        <dbReference type="ARBA" id="ARBA00022833"/>
    </source>
</evidence>
<evidence type="ECO:0000256" key="1">
    <source>
        <dbReference type="ARBA" id="ARBA00004123"/>
    </source>
</evidence>
<evidence type="ECO:0000313" key="13">
    <source>
        <dbReference type="Proteomes" id="UP000284842"/>
    </source>
</evidence>
<dbReference type="Pfam" id="PF08209">
    <property type="entry name" value="Sgf11"/>
    <property type="match status" value="1"/>
</dbReference>
<feature type="compositionally biased region" description="Low complexity" evidence="11">
    <location>
        <begin position="309"/>
        <end position="324"/>
    </location>
</feature>
<dbReference type="InParanoid" id="A0A409YXE0"/>
<dbReference type="OrthoDB" id="21557at2759"/>
<keyword evidence="7 10" id="KW-0010">Activator</keyword>
<keyword evidence="6" id="KW-0805">Transcription regulation</keyword>
<feature type="region of interest" description="Disordered" evidence="11">
    <location>
        <begin position="89"/>
        <end position="118"/>
    </location>
</feature>
<dbReference type="AlphaFoldDB" id="A0A409YXE0"/>
<reference evidence="12 13" key="1">
    <citation type="journal article" date="2018" name="Evol. Lett.">
        <title>Horizontal gene cluster transfer increased hallucinogenic mushroom diversity.</title>
        <authorList>
            <person name="Reynolds H.T."/>
            <person name="Vijayakumar V."/>
            <person name="Gluck-Thaler E."/>
            <person name="Korotkin H.B."/>
            <person name="Matheny P.B."/>
            <person name="Slot J.C."/>
        </authorList>
    </citation>
    <scope>NUCLEOTIDE SEQUENCE [LARGE SCALE GENOMIC DNA]</scope>
    <source>
        <strain evidence="12 13">2629</strain>
    </source>
</reference>
<organism evidence="12 13">
    <name type="scientific">Panaeolus cyanescens</name>
    <dbReference type="NCBI Taxonomy" id="181874"/>
    <lineage>
        <taxon>Eukaryota</taxon>
        <taxon>Fungi</taxon>
        <taxon>Dikarya</taxon>
        <taxon>Basidiomycota</taxon>
        <taxon>Agaricomycotina</taxon>
        <taxon>Agaricomycetes</taxon>
        <taxon>Agaricomycetidae</taxon>
        <taxon>Agaricales</taxon>
        <taxon>Agaricineae</taxon>
        <taxon>Galeropsidaceae</taxon>
        <taxon>Panaeolus</taxon>
    </lineage>
</organism>
<gene>
    <name evidence="12" type="ORF">CVT24_003815</name>
</gene>
<name>A0A409YXE0_9AGAR</name>
<evidence type="ECO:0000256" key="6">
    <source>
        <dbReference type="ARBA" id="ARBA00023015"/>
    </source>
</evidence>
<evidence type="ECO:0000256" key="3">
    <source>
        <dbReference type="ARBA" id="ARBA00022771"/>
    </source>
</evidence>
<comment type="caution">
    <text evidence="12">The sequence shown here is derived from an EMBL/GenBank/DDBJ whole genome shotgun (WGS) entry which is preliminary data.</text>
</comment>
<sequence>MPKSEKDETLQTLSNKIFATMLDELVLDAALQAHHEVARARAMCSVCGTRYSPIVDCETTITAHFCSSYQFAHRCGQVHVPKSAAEAASSASGAGGSRAETPSSAVSNDAGTSTPVSTKGDGNLILECVSCSRQIASNRYAPHLASCMGLATARRNAARAGSKAKVPSDAGRSASPGSEGGNASDERVNGKSKFKSKDHDSLKRKRAASPQISPNKKTKKGKPMPSPVSRVKADPDSSGLPTNSHFSPSTSSHSKVPSKLRDSSTAPLIDHSSSSRESSPGALSIAATPSSSFASQSPTRPLNGKAGRGRPPVKGVGPPRRASPLRPPPVQHVPEYLDIDHANETGSSTDTDDSDG</sequence>
<dbReference type="GO" id="GO:0071819">
    <property type="term" value="C:DUBm complex"/>
    <property type="evidence" value="ECO:0007669"/>
    <property type="project" value="TreeGrafter"/>
</dbReference>
<keyword evidence="5" id="KW-0156">Chromatin regulator</keyword>
<dbReference type="EMBL" id="NHTK01000370">
    <property type="protein sequence ID" value="PPR07672.1"/>
    <property type="molecule type" value="Genomic_DNA"/>
</dbReference>